<dbReference type="AlphaFoldDB" id="A0A2T0ASK8"/>
<dbReference type="FunFam" id="2.30.130.110:FF:000003">
    <property type="entry name" value="D-galactarate dehydratase"/>
    <property type="match status" value="1"/>
</dbReference>
<keyword evidence="1 3" id="KW-0456">Lyase</keyword>
<dbReference type="Gene3D" id="2.30.130.110">
    <property type="match status" value="1"/>
</dbReference>
<organism evidence="3 4">
    <name type="scientific">Clostridium thermopalmarium DSM 5974</name>
    <dbReference type="NCBI Taxonomy" id="1121340"/>
    <lineage>
        <taxon>Bacteria</taxon>
        <taxon>Bacillati</taxon>
        <taxon>Bacillota</taxon>
        <taxon>Clostridia</taxon>
        <taxon>Eubacteriales</taxon>
        <taxon>Clostridiaceae</taxon>
        <taxon>Clostridium</taxon>
    </lineage>
</organism>
<comment type="caution">
    <text evidence="3">The sequence shown here is derived from an EMBL/GenBank/DDBJ whole genome shotgun (WGS) entry which is preliminary data.</text>
</comment>
<protein>
    <submittedName>
        <fullName evidence="3">Altronate dehydratase</fullName>
        <ecNumber evidence="3">4.2.1.7</ecNumber>
    </submittedName>
</protein>
<proteinExistence type="predicted"/>
<name>A0A2T0ASK8_9CLOT</name>
<dbReference type="EC" id="4.2.1.7" evidence="3"/>
<dbReference type="CDD" id="cd11613">
    <property type="entry name" value="SAF_AH_GD"/>
    <property type="match status" value="1"/>
</dbReference>
<dbReference type="GO" id="GO:0008789">
    <property type="term" value="F:altronate dehydratase activity"/>
    <property type="evidence" value="ECO:0007669"/>
    <property type="project" value="UniProtKB-EC"/>
</dbReference>
<dbReference type="Proteomes" id="UP000239614">
    <property type="component" value="Unassembled WGS sequence"/>
</dbReference>
<evidence type="ECO:0000313" key="4">
    <source>
        <dbReference type="Proteomes" id="UP000239614"/>
    </source>
</evidence>
<dbReference type="EMBL" id="PVXN01000031">
    <property type="protein sequence ID" value="PRR73221.1"/>
    <property type="molecule type" value="Genomic_DNA"/>
</dbReference>
<accession>A0A2T0ASK8</accession>
<dbReference type="GO" id="GO:0019698">
    <property type="term" value="P:D-galacturonate catabolic process"/>
    <property type="evidence" value="ECO:0007669"/>
    <property type="project" value="TreeGrafter"/>
</dbReference>
<dbReference type="InterPro" id="IPR013974">
    <property type="entry name" value="SAF"/>
</dbReference>
<evidence type="ECO:0000313" key="3">
    <source>
        <dbReference type="EMBL" id="PRR73221.1"/>
    </source>
</evidence>
<dbReference type="SMART" id="SM00858">
    <property type="entry name" value="SAF"/>
    <property type="match status" value="1"/>
</dbReference>
<evidence type="ECO:0000256" key="1">
    <source>
        <dbReference type="ARBA" id="ARBA00023239"/>
    </source>
</evidence>
<dbReference type="InterPro" id="IPR044144">
    <property type="entry name" value="SAF_UxaA/GarD"/>
</dbReference>
<dbReference type="InterPro" id="IPR052172">
    <property type="entry name" value="UxaA_altronate/galactarate_dh"/>
</dbReference>
<reference evidence="3 4" key="1">
    <citation type="submission" date="2018-03" db="EMBL/GenBank/DDBJ databases">
        <title>Genome sequence of Clostridium thermopalmarium DSM 5974.</title>
        <authorList>
            <person name="Poehlein A."/>
            <person name="Daniel R."/>
        </authorList>
    </citation>
    <scope>NUCLEOTIDE SEQUENCE [LARGE SCALE GENOMIC DNA]</scope>
    <source>
        <strain evidence="3 4">DSM 5974</strain>
    </source>
</reference>
<keyword evidence="4" id="KW-1185">Reference proteome</keyword>
<feature type="domain" description="SAF" evidence="2">
    <location>
        <begin position="12"/>
        <end position="87"/>
    </location>
</feature>
<dbReference type="OrthoDB" id="9804574at2"/>
<gene>
    <name evidence="3" type="primary">uxaA_2</name>
    <name evidence="3" type="ORF">CPAL_13410</name>
</gene>
<dbReference type="Pfam" id="PF08666">
    <property type="entry name" value="SAF"/>
    <property type="match status" value="1"/>
</dbReference>
<dbReference type="PANTHER" id="PTHR30536">
    <property type="entry name" value="ALTRONATE/GALACTARATE DEHYDRATASE"/>
    <property type="match status" value="1"/>
</dbReference>
<dbReference type="PANTHER" id="PTHR30536:SF5">
    <property type="entry name" value="ALTRONATE DEHYDRATASE"/>
    <property type="match status" value="1"/>
</dbReference>
<sequence length="99" mass="10963">MLKLAVVANANDNVATAVKDLKKGEKVLIDLFGKDIEVMLNEDIPFGHKFAIKDIQNGEEIIKYKESIGQATQDIKVGDYVHVHNVVSERGRGDLEVSK</sequence>
<evidence type="ECO:0000259" key="2">
    <source>
        <dbReference type="SMART" id="SM00858"/>
    </source>
</evidence>